<feature type="compositionally biased region" description="Low complexity" evidence="1">
    <location>
        <begin position="16"/>
        <end position="28"/>
    </location>
</feature>
<dbReference type="Pfam" id="PF00481">
    <property type="entry name" value="PP2C"/>
    <property type="match status" value="2"/>
</dbReference>
<dbReference type="GO" id="GO:0005739">
    <property type="term" value="C:mitochondrion"/>
    <property type="evidence" value="ECO:0007669"/>
    <property type="project" value="TreeGrafter"/>
</dbReference>
<evidence type="ECO:0000313" key="4">
    <source>
        <dbReference type="Proteomes" id="UP000694552"/>
    </source>
</evidence>
<dbReference type="Gene3D" id="3.60.40.10">
    <property type="entry name" value="PPM-type phosphatase domain"/>
    <property type="match status" value="1"/>
</dbReference>
<evidence type="ECO:0000259" key="2">
    <source>
        <dbReference type="PROSITE" id="PS51746"/>
    </source>
</evidence>
<keyword evidence="4" id="KW-1185">Reference proteome</keyword>
<sequence>MRERAAALSCRAPRPFSFSSSSSSSSSSPRRGGAAGWVELGRAQLGRAGGAGPMLLRVRAAVAQLVAGAGAQPPAEPRGGGGGGGGGEGGREGGSSFCRPAFLQLTAEELRRADDHGGRAVQSPDGRRRLPWSTGYAEVINAGKSQHNEDQACCEVVFVGRRPSPRGRPPSREGGGELDGGRRGFYFHYWALFDGHAGSGAAVLASKRLHLHICEQLRDLVDILQDPSPPPICLSHDARAGPAELSRVPLAEDNGEVPNDAVPRFHLEKAVSHESLVIGAIENAFKHMDDQIERERASQHLAGGCCALAAVYLMGKFYVANAGDSRAIIIRNGEIIPMSREFTPETERQRLQFLAFLRPELLGKEFTHLEFPRRIQPKELGKKMLYRDQNMNGWAYKKVEEDDLKFPLIYGEGKKARVMATIGVTRGLGDHDLKVFSSNIHIKPFLSCFPEVRVYDLTQYEHCPDDVLVLGTDGLWDVTNDKEVAGVVMEVLMSYEPNDPCRYTMVAQELVVRSRGVLKERGWRLANDKLGSGDDISVFVIPLGGPGNYT</sequence>
<dbReference type="PROSITE" id="PS51746">
    <property type="entry name" value="PPM_2"/>
    <property type="match status" value="1"/>
</dbReference>
<reference evidence="3" key="1">
    <citation type="submission" date="2025-08" db="UniProtKB">
        <authorList>
            <consortium name="Ensembl"/>
        </authorList>
    </citation>
    <scope>IDENTIFICATION</scope>
</reference>
<protein>
    <submittedName>
        <fullName evidence="3">Protein phosphatase, Mg2+/Mn2+ dependent 1J</fullName>
    </submittedName>
</protein>
<dbReference type="CDD" id="cd00143">
    <property type="entry name" value="PP2Cc"/>
    <property type="match status" value="1"/>
</dbReference>
<reference evidence="3" key="2">
    <citation type="submission" date="2025-09" db="UniProtKB">
        <authorList>
            <consortium name="Ensembl"/>
        </authorList>
    </citation>
    <scope>IDENTIFICATION</scope>
</reference>
<organism evidence="3 4">
    <name type="scientific">Otus sunia</name>
    <name type="common">Oriental scops-owl</name>
    <dbReference type="NCBI Taxonomy" id="257818"/>
    <lineage>
        <taxon>Eukaryota</taxon>
        <taxon>Metazoa</taxon>
        <taxon>Chordata</taxon>
        <taxon>Craniata</taxon>
        <taxon>Vertebrata</taxon>
        <taxon>Euteleostomi</taxon>
        <taxon>Archelosauria</taxon>
        <taxon>Archosauria</taxon>
        <taxon>Dinosauria</taxon>
        <taxon>Saurischia</taxon>
        <taxon>Theropoda</taxon>
        <taxon>Coelurosauria</taxon>
        <taxon>Aves</taxon>
        <taxon>Neognathae</taxon>
        <taxon>Neoaves</taxon>
        <taxon>Telluraves</taxon>
        <taxon>Strigiformes</taxon>
        <taxon>Strigidae</taxon>
        <taxon>Otus</taxon>
    </lineage>
</organism>
<name>A0A8C8B3N8_9STRI</name>
<evidence type="ECO:0000313" key="3">
    <source>
        <dbReference type="Ensembl" id="ENSOSUP00000015149.1"/>
    </source>
</evidence>
<feature type="region of interest" description="Disordered" evidence="1">
    <location>
        <begin position="1"/>
        <end position="34"/>
    </location>
</feature>
<dbReference type="Ensembl" id="ENSOSUT00000015661.1">
    <property type="protein sequence ID" value="ENSOSUP00000015149.1"/>
    <property type="gene ID" value="ENSOSUG00000010803.1"/>
</dbReference>
<dbReference type="SMART" id="SM00332">
    <property type="entry name" value="PP2Cc"/>
    <property type="match status" value="1"/>
</dbReference>
<feature type="compositionally biased region" description="Gly residues" evidence="1">
    <location>
        <begin position="78"/>
        <end position="88"/>
    </location>
</feature>
<dbReference type="InterPro" id="IPR015655">
    <property type="entry name" value="PP2C"/>
</dbReference>
<accession>A0A8C8B3N8</accession>
<dbReference type="GO" id="GO:0004741">
    <property type="term" value="F:[pyruvate dehydrogenase (acetyl-transferring)]-phosphatase activity"/>
    <property type="evidence" value="ECO:0007669"/>
    <property type="project" value="TreeGrafter"/>
</dbReference>
<evidence type="ECO:0000256" key="1">
    <source>
        <dbReference type="SAM" id="MobiDB-lite"/>
    </source>
</evidence>
<feature type="region of interest" description="Disordered" evidence="1">
    <location>
        <begin position="70"/>
        <end position="95"/>
    </location>
</feature>
<dbReference type="SUPFAM" id="SSF81606">
    <property type="entry name" value="PP2C-like"/>
    <property type="match status" value="1"/>
</dbReference>
<dbReference type="AlphaFoldDB" id="A0A8C8B3N8"/>
<dbReference type="PANTHER" id="PTHR13832">
    <property type="entry name" value="PROTEIN PHOSPHATASE 2C"/>
    <property type="match status" value="1"/>
</dbReference>
<dbReference type="PANTHER" id="PTHR13832:SF305">
    <property type="entry name" value="PROTEIN PHOSPHATASE 1J"/>
    <property type="match status" value="1"/>
</dbReference>
<feature type="domain" description="PPM-type phosphatase" evidence="2">
    <location>
        <begin position="133"/>
        <end position="543"/>
    </location>
</feature>
<dbReference type="Proteomes" id="UP000694552">
    <property type="component" value="Unplaced"/>
</dbReference>
<proteinExistence type="predicted"/>
<dbReference type="InterPro" id="IPR036457">
    <property type="entry name" value="PPM-type-like_dom_sf"/>
</dbReference>
<dbReference type="InterPro" id="IPR001932">
    <property type="entry name" value="PPM-type_phosphatase-like_dom"/>
</dbReference>